<dbReference type="AlphaFoldDB" id="A0A4S8MWZ6"/>
<dbReference type="EMBL" id="ML179040">
    <property type="protein sequence ID" value="THV07004.1"/>
    <property type="molecule type" value="Genomic_DNA"/>
</dbReference>
<keyword evidence="1" id="KW-0472">Membrane</keyword>
<keyword evidence="3" id="KW-1185">Reference proteome</keyword>
<dbReference type="Proteomes" id="UP000297245">
    <property type="component" value="Unassembled WGS sequence"/>
</dbReference>
<evidence type="ECO:0000313" key="3">
    <source>
        <dbReference type="Proteomes" id="UP000297245"/>
    </source>
</evidence>
<organism evidence="2 3">
    <name type="scientific">Dendrothele bispora (strain CBS 962.96)</name>
    <dbReference type="NCBI Taxonomy" id="1314807"/>
    <lineage>
        <taxon>Eukaryota</taxon>
        <taxon>Fungi</taxon>
        <taxon>Dikarya</taxon>
        <taxon>Basidiomycota</taxon>
        <taxon>Agaricomycotina</taxon>
        <taxon>Agaricomycetes</taxon>
        <taxon>Agaricomycetidae</taxon>
        <taxon>Agaricales</taxon>
        <taxon>Agaricales incertae sedis</taxon>
        <taxon>Dendrothele</taxon>
    </lineage>
</organism>
<accession>A0A4S8MWZ6</accession>
<keyword evidence="1" id="KW-0812">Transmembrane</keyword>
<feature type="transmembrane region" description="Helical" evidence="1">
    <location>
        <begin position="38"/>
        <end position="65"/>
    </location>
</feature>
<keyword evidence="1" id="KW-1133">Transmembrane helix</keyword>
<feature type="transmembrane region" description="Helical" evidence="1">
    <location>
        <begin position="86"/>
        <end position="104"/>
    </location>
</feature>
<evidence type="ECO:0000313" key="2">
    <source>
        <dbReference type="EMBL" id="THV07004.1"/>
    </source>
</evidence>
<proteinExistence type="predicted"/>
<evidence type="ECO:0000256" key="1">
    <source>
        <dbReference type="SAM" id="Phobius"/>
    </source>
</evidence>
<protein>
    <submittedName>
        <fullName evidence="2">Uncharacterized protein</fullName>
    </submittedName>
</protein>
<name>A0A4S8MWZ6_DENBC</name>
<gene>
    <name evidence="2" type="ORF">K435DRAFT_418191</name>
</gene>
<reference evidence="2 3" key="1">
    <citation type="journal article" date="2019" name="Nat. Ecol. Evol.">
        <title>Megaphylogeny resolves global patterns of mushroom evolution.</title>
        <authorList>
            <person name="Varga T."/>
            <person name="Krizsan K."/>
            <person name="Foldi C."/>
            <person name="Dima B."/>
            <person name="Sanchez-Garcia M."/>
            <person name="Sanchez-Ramirez S."/>
            <person name="Szollosi G.J."/>
            <person name="Szarkandi J.G."/>
            <person name="Papp V."/>
            <person name="Albert L."/>
            <person name="Andreopoulos W."/>
            <person name="Angelini C."/>
            <person name="Antonin V."/>
            <person name="Barry K.W."/>
            <person name="Bougher N.L."/>
            <person name="Buchanan P."/>
            <person name="Buyck B."/>
            <person name="Bense V."/>
            <person name="Catcheside P."/>
            <person name="Chovatia M."/>
            <person name="Cooper J."/>
            <person name="Damon W."/>
            <person name="Desjardin D."/>
            <person name="Finy P."/>
            <person name="Geml J."/>
            <person name="Haridas S."/>
            <person name="Hughes K."/>
            <person name="Justo A."/>
            <person name="Karasinski D."/>
            <person name="Kautmanova I."/>
            <person name="Kiss B."/>
            <person name="Kocsube S."/>
            <person name="Kotiranta H."/>
            <person name="LaButti K.M."/>
            <person name="Lechner B.E."/>
            <person name="Liimatainen K."/>
            <person name="Lipzen A."/>
            <person name="Lukacs Z."/>
            <person name="Mihaltcheva S."/>
            <person name="Morgado L.N."/>
            <person name="Niskanen T."/>
            <person name="Noordeloos M.E."/>
            <person name="Ohm R.A."/>
            <person name="Ortiz-Santana B."/>
            <person name="Ovrebo C."/>
            <person name="Racz N."/>
            <person name="Riley R."/>
            <person name="Savchenko A."/>
            <person name="Shiryaev A."/>
            <person name="Soop K."/>
            <person name="Spirin V."/>
            <person name="Szebenyi C."/>
            <person name="Tomsovsky M."/>
            <person name="Tulloss R.E."/>
            <person name="Uehling J."/>
            <person name="Grigoriev I.V."/>
            <person name="Vagvolgyi C."/>
            <person name="Papp T."/>
            <person name="Martin F.M."/>
            <person name="Miettinen O."/>
            <person name="Hibbett D.S."/>
            <person name="Nagy L.G."/>
        </authorList>
    </citation>
    <scope>NUCLEOTIDE SEQUENCE [LARGE SCALE GENOMIC DNA]</scope>
    <source>
        <strain evidence="2 3">CBS 962.96</strain>
    </source>
</reference>
<sequence length="108" mass="12890">MTYNNAALHHPNPLLYLYPLALETIESKHSFSFTLRPPLIICFFFLYNWPFSFTFDTSLISACLYPLTRHSLRLKKKKRRIFFARGPILHVVYIYYMCTCTYLPDRSL</sequence>